<comment type="caution">
    <text evidence="1">The sequence shown here is derived from an EMBL/GenBank/DDBJ whole genome shotgun (WGS) entry which is preliminary data.</text>
</comment>
<protein>
    <submittedName>
        <fullName evidence="1">Uncharacterized protein</fullName>
    </submittedName>
</protein>
<organism evidence="1 2">
    <name type="scientific">Sphingobium herbicidovorans (strain ATCC 700291 / DSM 11019 / CCUG 56400 / KCTC 2939 / LMG 18315 / NBRC 16415 / MH)</name>
    <name type="common">Sphingomonas herbicidovorans</name>
    <dbReference type="NCBI Taxonomy" id="1219045"/>
    <lineage>
        <taxon>Bacteria</taxon>
        <taxon>Pseudomonadati</taxon>
        <taxon>Pseudomonadota</taxon>
        <taxon>Alphaproteobacteria</taxon>
        <taxon>Sphingomonadales</taxon>
        <taxon>Sphingomonadaceae</taxon>
        <taxon>Sphingobium</taxon>
    </lineage>
</organism>
<keyword evidence="2" id="KW-1185">Reference proteome</keyword>
<name>A0A086P985_SPHHM</name>
<sequence>MSIDVSAECGTFFVTLIRGAAERAEAILVRPGQEVRLRAIRDDGFSELARLELSPLPEDQYLAVALRLSSDGDRKSAIFAALADQFRSPPLSIAVEAQRKLVQSRSSKSGLSLKAAGEAVDAIKINLSSAGVDYSRALRLRAAFYSDFWCDPRIAAAPGTRRVMLTMSEILKAQVNVEHANRLPTWKRTSVTRSVCE</sequence>
<dbReference type="RefSeq" id="WP_037466061.1">
    <property type="nucleotide sequence ID" value="NZ_BCZD01000035.1"/>
</dbReference>
<dbReference type="EMBL" id="JFZA02000018">
    <property type="protein sequence ID" value="KFG89953.1"/>
    <property type="molecule type" value="Genomic_DNA"/>
</dbReference>
<dbReference type="STRING" id="76947.GCA_002080435_04206"/>
<reference evidence="1" key="1">
    <citation type="submission" date="2014-08" db="EMBL/GenBank/DDBJ databases">
        <title>Draft genome sequences of Sphingobium herbicidovorans.</title>
        <authorList>
            <person name="Gan H.M."/>
            <person name="Gan H.Y."/>
            <person name="Savka M.A."/>
        </authorList>
    </citation>
    <scope>NUCLEOTIDE SEQUENCE [LARGE SCALE GENOMIC DNA]</scope>
    <source>
        <strain evidence="1">NBRC 16415</strain>
    </source>
</reference>
<dbReference type="Proteomes" id="UP000024284">
    <property type="component" value="Unassembled WGS sequence"/>
</dbReference>
<dbReference type="AlphaFoldDB" id="A0A086P985"/>
<dbReference type="OrthoDB" id="7478811at2"/>
<gene>
    <name evidence="1" type="ORF">BV98_002249</name>
</gene>
<evidence type="ECO:0000313" key="2">
    <source>
        <dbReference type="Proteomes" id="UP000024284"/>
    </source>
</evidence>
<evidence type="ECO:0000313" key="1">
    <source>
        <dbReference type="EMBL" id="KFG89953.1"/>
    </source>
</evidence>
<accession>A0A086P985</accession>
<proteinExistence type="predicted"/>